<dbReference type="Proteomes" id="UP001220964">
    <property type="component" value="Unassembled WGS sequence"/>
</dbReference>
<keyword evidence="2" id="KW-1185">Reference proteome</keyword>
<comment type="caution">
    <text evidence="1">The sequence shown here is derived from an EMBL/GenBank/DDBJ whole genome shotgun (WGS) entry which is preliminary data.</text>
</comment>
<evidence type="ECO:0000313" key="1">
    <source>
        <dbReference type="EMBL" id="MDF0601113.1"/>
    </source>
</evidence>
<accession>A0AAE3NNA1</accession>
<reference evidence="1" key="1">
    <citation type="submission" date="2023-03" db="EMBL/GenBank/DDBJ databases">
        <title>Multiphase analysis and comparison of six strains from genera Psychromarinibacter, Lutimaribacter, and Maritimibacter, including a novel species: Psychromarinibacter sediminicola sp. nov.</title>
        <authorList>
            <person name="Wang Y.-H."/>
            <person name="Ye M.-Q."/>
            <person name="Du Z.-J."/>
        </authorList>
    </citation>
    <scope>NUCLEOTIDE SEQUENCE</scope>
    <source>
        <strain evidence="1">C21-152</strain>
    </source>
</reference>
<proteinExistence type="predicted"/>
<protein>
    <submittedName>
        <fullName evidence="1">Uncharacterized protein</fullName>
    </submittedName>
</protein>
<evidence type="ECO:0000313" key="2">
    <source>
        <dbReference type="Proteomes" id="UP001220964"/>
    </source>
</evidence>
<organism evidence="1 2">
    <name type="scientific">Psychromarinibacter sediminicola</name>
    <dbReference type="NCBI Taxonomy" id="3033385"/>
    <lineage>
        <taxon>Bacteria</taxon>
        <taxon>Pseudomonadati</taxon>
        <taxon>Pseudomonadota</taxon>
        <taxon>Alphaproteobacteria</taxon>
        <taxon>Rhodobacterales</taxon>
        <taxon>Paracoccaceae</taxon>
        <taxon>Psychromarinibacter</taxon>
    </lineage>
</organism>
<name>A0AAE3NNA1_9RHOB</name>
<gene>
    <name evidence="1" type="ORF">P1J78_10260</name>
</gene>
<dbReference type="AlphaFoldDB" id="A0AAE3NNA1"/>
<sequence>MASGSIAAVSLSVLKRLSLAASNGSLDYATLAAQARNLGLTVPQLVAGIEAAMTTAEVAKGGAAAGYARQVFSAIKLLPEGARLVAEASRLGAVATTTSELATAQAGRSVVVRGATWIGTRLGLRGAAATLVGGSVGVIGLIGAVWLVWEAGAALMGGGSVTAEPAEAIVDNDAVPHPCGNRDIPVDAEWRWYQRIQGGGRSVNYERRGFICLNNGYYTYGGAFTAYSCDRDWLNCRRSADPPRVISSVKHHDDGGANYYYGNDTSWGWRDPVR</sequence>
<dbReference type="EMBL" id="JARGYC010000022">
    <property type="protein sequence ID" value="MDF0601113.1"/>
    <property type="molecule type" value="Genomic_DNA"/>
</dbReference>
<dbReference type="RefSeq" id="WP_275567253.1">
    <property type="nucleotide sequence ID" value="NZ_JARGYC010000022.1"/>
</dbReference>